<reference evidence="2 3" key="1">
    <citation type="journal article" date="2019" name="Int. J. Syst. Evol. Microbiol.">
        <title>The Global Catalogue of Microorganisms (GCM) 10K type strain sequencing project: providing services to taxonomists for standard genome sequencing and annotation.</title>
        <authorList>
            <consortium name="The Broad Institute Genomics Platform"/>
            <consortium name="The Broad Institute Genome Sequencing Center for Infectious Disease"/>
            <person name="Wu L."/>
            <person name="Ma J."/>
        </authorList>
    </citation>
    <scope>NUCLEOTIDE SEQUENCE [LARGE SCALE GENOMIC DNA]</scope>
    <source>
        <strain evidence="2 3">JCM 3380</strain>
    </source>
</reference>
<dbReference type="EMBL" id="BAAABU010000014">
    <property type="protein sequence ID" value="GAA0246261.1"/>
    <property type="molecule type" value="Genomic_DNA"/>
</dbReference>
<gene>
    <name evidence="2" type="ORF">GCM10010492_52180</name>
</gene>
<name>A0ABN0UCP0_9PSEU</name>
<protein>
    <submittedName>
        <fullName evidence="2">Uncharacterized protein</fullName>
    </submittedName>
</protein>
<proteinExistence type="predicted"/>
<feature type="compositionally biased region" description="Low complexity" evidence="1">
    <location>
        <begin position="132"/>
        <end position="161"/>
    </location>
</feature>
<keyword evidence="3" id="KW-1185">Reference proteome</keyword>
<evidence type="ECO:0000256" key="1">
    <source>
        <dbReference type="SAM" id="MobiDB-lite"/>
    </source>
</evidence>
<feature type="compositionally biased region" description="Basic and acidic residues" evidence="1">
    <location>
        <begin position="21"/>
        <end position="34"/>
    </location>
</feature>
<accession>A0ABN0UCP0</accession>
<comment type="caution">
    <text evidence="2">The sequence shown here is derived from an EMBL/GenBank/DDBJ whole genome shotgun (WGS) entry which is preliminary data.</text>
</comment>
<feature type="compositionally biased region" description="Gly residues" evidence="1">
    <location>
        <begin position="36"/>
        <end position="57"/>
    </location>
</feature>
<evidence type="ECO:0000313" key="2">
    <source>
        <dbReference type="EMBL" id="GAA0246261.1"/>
    </source>
</evidence>
<dbReference type="Proteomes" id="UP001500416">
    <property type="component" value="Unassembled WGS sequence"/>
</dbReference>
<sequence>MVVGAVGWLGAGDGSAALRAEGAHLPRTDRRDRAGGPLGGRRGGEGPLGGRRGGGGDEPWTGDPRPAQPARSRATADTPWGAGSPHGRATAGTSWGIEWPQGRATAGTSRGVEWPQGRAGVRPSRGMRVGERAAPPRGPAVAGEARASWGAGPPQGPAAAGVGRDPRPVRSSWSGAGARPARS</sequence>
<evidence type="ECO:0000313" key="3">
    <source>
        <dbReference type="Proteomes" id="UP001500416"/>
    </source>
</evidence>
<organism evidence="2 3">
    <name type="scientific">Saccharothrix mutabilis subsp. mutabilis</name>
    <dbReference type="NCBI Taxonomy" id="66855"/>
    <lineage>
        <taxon>Bacteria</taxon>
        <taxon>Bacillati</taxon>
        <taxon>Actinomycetota</taxon>
        <taxon>Actinomycetes</taxon>
        <taxon>Pseudonocardiales</taxon>
        <taxon>Pseudonocardiaceae</taxon>
        <taxon>Saccharothrix</taxon>
    </lineage>
</organism>
<feature type="region of interest" description="Disordered" evidence="1">
    <location>
        <begin position="20"/>
        <end position="183"/>
    </location>
</feature>